<protein>
    <submittedName>
        <fullName evidence="1">Uncharacterized protein</fullName>
    </submittedName>
</protein>
<dbReference type="AlphaFoldDB" id="A0A7X6M024"/>
<evidence type="ECO:0000313" key="2">
    <source>
        <dbReference type="Proteomes" id="UP000523447"/>
    </source>
</evidence>
<organism evidence="1 2">
    <name type="scientific">Nocardia veterana</name>
    <dbReference type="NCBI Taxonomy" id="132249"/>
    <lineage>
        <taxon>Bacteria</taxon>
        <taxon>Bacillati</taxon>
        <taxon>Actinomycetota</taxon>
        <taxon>Actinomycetes</taxon>
        <taxon>Mycobacteriales</taxon>
        <taxon>Nocardiaceae</taxon>
        <taxon>Nocardia</taxon>
    </lineage>
</organism>
<dbReference type="EMBL" id="JAAXPE010000021">
    <property type="protein sequence ID" value="NKY87731.1"/>
    <property type="molecule type" value="Genomic_DNA"/>
</dbReference>
<dbReference type="RefSeq" id="WP_040724213.1">
    <property type="nucleotide sequence ID" value="NZ_CAWPHS010000014.1"/>
</dbReference>
<dbReference type="Proteomes" id="UP000523447">
    <property type="component" value="Unassembled WGS sequence"/>
</dbReference>
<proteinExistence type="predicted"/>
<gene>
    <name evidence="1" type="ORF">HGA07_19110</name>
</gene>
<sequence>MELVVFSHGADGCGLEPHAMIEAVAARLGDAPWTAAYIPDRSLAFLPALRRLVHAEPVAGPPSHLNDLIADHAGGRVFAVSGPQAVRKLAAEIYDVDLGVVPLPESGSLTRFRISRTGVRSVICLNDTLHLAVAAADALPREDVHIS</sequence>
<keyword evidence="2" id="KW-1185">Reference proteome</keyword>
<name>A0A7X6M024_9NOCA</name>
<comment type="caution">
    <text evidence="1">The sequence shown here is derived from an EMBL/GenBank/DDBJ whole genome shotgun (WGS) entry which is preliminary data.</text>
</comment>
<reference evidence="1 2" key="1">
    <citation type="submission" date="2020-04" db="EMBL/GenBank/DDBJ databases">
        <title>MicrobeNet Type strains.</title>
        <authorList>
            <person name="Nicholson A.C."/>
        </authorList>
    </citation>
    <scope>NUCLEOTIDE SEQUENCE [LARGE SCALE GENOMIC DNA]</scope>
    <source>
        <strain evidence="1 2">DSM 44445</strain>
    </source>
</reference>
<evidence type="ECO:0000313" key="1">
    <source>
        <dbReference type="EMBL" id="NKY87731.1"/>
    </source>
</evidence>
<accession>A0A7X6M024</accession>